<dbReference type="InterPro" id="IPR001296">
    <property type="entry name" value="Glyco_trans_1"/>
</dbReference>
<comment type="caution">
    <text evidence="2">The sequence shown here is derived from an EMBL/GenBank/DDBJ whole genome shotgun (WGS) entry which is preliminary data.</text>
</comment>
<dbReference type="Proteomes" id="UP001310248">
    <property type="component" value="Unassembled WGS sequence"/>
</dbReference>
<dbReference type="GO" id="GO:0016757">
    <property type="term" value="F:glycosyltransferase activity"/>
    <property type="evidence" value="ECO:0007669"/>
    <property type="project" value="UniProtKB-KW"/>
</dbReference>
<dbReference type="RefSeq" id="WP_329774218.1">
    <property type="nucleotide sequence ID" value="NZ_JAYDYW010000004.1"/>
</dbReference>
<proteinExistence type="predicted"/>
<dbReference type="EC" id="2.4.-.-" evidence="2"/>
<accession>A0ABU7G057</accession>
<dbReference type="Pfam" id="PF00534">
    <property type="entry name" value="Glycos_transf_1"/>
    <property type="match status" value="1"/>
</dbReference>
<protein>
    <submittedName>
        <fullName evidence="2">Glycosyltransferase</fullName>
        <ecNumber evidence="2">2.4.-.-</ecNumber>
    </submittedName>
</protein>
<gene>
    <name evidence="2" type="ORF">SNR37_002211</name>
</gene>
<reference evidence="3" key="1">
    <citation type="submission" date="2023-07" db="EMBL/GenBank/DDBJ databases">
        <title>Draft genome sequence of Agarivorans aestuarii strain ZMCS4, a CAZymes producing bacteria isolated from the marine brown algae Clodostephus spongiosus.</title>
        <authorList>
            <person name="Lorente B."/>
            <person name="Cabral C."/>
            <person name="Frias J."/>
            <person name="Faria J."/>
            <person name="Toubarro D."/>
        </authorList>
    </citation>
    <scope>NUCLEOTIDE SEQUENCE [LARGE SCALE GENOMIC DNA]</scope>
    <source>
        <strain evidence="3">ZMCS4</strain>
    </source>
</reference>
<sequence>MKPVKLVHVLPQIKIGGVESAALYMLNNLPDSIEYHLLCLEQVDHRLIEHLPEAVLSKRLHVINGKRFSPLTYIKAFKRVKSIDPAWLICSLWRSQPLLWLVALFTNISTAFIFHNNKFKHWLDRLSSTLSLKLCDKVCGDSKASQTFLGKEISRPVSIINHYIPNAKIDAIKQPKSMVFVGRIARNKGVEQAIHLLSLMLQFDKAWSLDIYGPDEGVKAELIALGEGLNLGETLKFHDSLLPQQVSETLAKYSYLILPSKNEGMAMIVLEAMQQGLIPLVRPVGQIPSYTKDQHSALWLPDEIDVNFAQQLEKLDNDVVQKQQARSNIKQELNNMSSISCDFSQVFHFNKTDSVTLIREELD</sequence>
<dbReference type="SUPFAM" id="SSF53756">
    <property type="entry name" value="UDP-Glycosyltransferase/glycogen phosphorylase"/>
    <property type="match status" value="1"/>
</dbReference>
<evidence type="ECO:0000259" key="1">
    <source>
        <dbReference type="Pfam" id="PF00534"/>
    </source>
</evidence>
<reference evidence="2 3" key="2">
    <citation type="submission" date="2023-12" db="EMBL/GenBank/DDBJ databases">
        <authorList>
            <consortium name="Cladostephus spongiosus"/>
            <person name="Lorente B."/>
            <person name="Cabral C."/>
            <person name="Frias J."/>
            <person name="Faria J."/>
            <person name="Toubarro D."/>
        </authorList>
    </citation>
    <scope>NUCLEOTIDE SEQUENCE [LARGE SCALE GENOMIC DNA]</scope>
    <source>
        <strain evidence="2 3">ZMCS4</strain>
    </source>
</reference>
<feature type="domain" description="Glycosyl transferase family 1" evidence="1">
    <location>
        <begin position="172"/>
        <end position="327"/>
    </location>
</feature>
<dbReference type="Gene3D" id="3.40.50.2000">
    <property type="entry name" value="Glycogen Phosphorylase B"/>
    <property type="match status" value="1"/>
</dbReference>
<dbReference type="PANTHER" id="PTHR12526">
    <property type="entry name" value="GLYCOSYLTRANSFERASE"/>
    <property type="match status" value="1"/>
</dbReference>
<keyword evidence="2" id="KW-0328">Glycosyltransferase</keyword>
<dbReference type="PANTHER" id="PTHR12526:SF630">
    <property type="entry name" value="GLYCOSYLTRANSFERASE"/>
    <property type="match status" value="1"/>
</dbReference>
<evidence type="ECO:0000313" key="2">
    <source>
        <dbReference type="EMBL" id="MEE1672801.1"/>
    </source>
</evidence>
<dbReference type="EMBL" id="JAYDYW010000004">
    <property type="protein sequence ID" value="MEE1672801.1"/>
    <property type="molecule type" value="Genomic_DNA"/>
</dbReference>
<evidence type="ECO:0000313" key="3">
    <source>
        <dbReference type="Proteomes" id="UP001310248"/>
    </source>
</evidence>
<organism evidence="2 3">
    <name type="scientific">Agarivorans aestuarii</name>
    <dbReference type="NCBI Taxonomy" id="1563703"/>
    <lineage>
        <taxon>Bacteria</taxon>
        <taxon>Pseudomonadati</taxon>
        <taxon>Pseudomonadota</taxon>
        <taxon>Gammaproteobacteria</taxon>
        <taxon>Alteromonadales</taxon>
        <taxon>Alteromonadaceae</taxon>
        <taxon>Agarivorans</taxon>
    </lineage>
</organism>
<name>A0ABU7G057_9ALTE</name>
<keyword evidence="3" id="KW-1185">Reference proteome</keyword>
<keyword evidence="2" id="KW-0808">Transferase</keyword>